<keyword evidence="1" id="KW-0472">Membrane</keyword>
<evidence type="ECO:0000256" key="1">
    <source>
        <dbReference type="SAM" id="Phobius"/>
    </source>
</evidence>
<reference evidence="2 3" key="1">
    <citation type="submission" date="2019-12" db="EMBL/GenBank/DDBJ databases">
        <title>Chitinophaga sp. strain ysch24 (GDMCC 1.1355), whole genome shotgun sequence.</title>
        <authorList>
            <person name="Zhang X."/>
        </authorList>
    </citation>
    <scope>NUCLEOTIDE SEQUENCE [LARGE SCALE GENOMIC DNA]</scope>
    <source>
        <strain evidence="3">ysch24</strain>
    </source>
</reference>
<evidence type="ECO:0000313" key="2">
    <source>
        <dbReference type="EMBL" id="MVT11708.1"/>
    </source>
</evidence>
<name>A0A7K1UBQ3_9BACT</name>
<dbReference type="Gene3D" id="2.60.120.260">
    <property type="entry name" value="Galactose-binding domain-like"/>
    <property type="match status" value="1"/>
</dbReference>
<dbReference type="Pfam" id="PF13573">
    <property type="entry name" value="SprB"/>
    <property type="match status" value="3"/>
</dbReference>
<feature type="transmembrane region" description="Helical" evidence="1">
    <location>
        <begin position="20"/>
        <end position="40"/>
    </location>
</feature>
<accession>A0A7K1UBQ3</accession>
<keyword evidence="1" id="KW-1133">Transmembrane helix</keyword>
<dbReference type="Pfam" id="PF13585">
    <property type="entry name" value="CHU_C"/>
    <property type="match status" value="1"/>
</dbReference>
<gene>
    <name evidence="2" type="ORF">GO493_25820</name>
</gene>
<organism evidence="2 3">
    <name type="scientific">Chitinophaga tropicalis</name>
    <dbReference type="NCBI Taxonomy" id="2683588"/>
    <lineage>
        <taxon>Bacteria</taxon>
        <taxon>Pseudomonadati</taxon>
        <taxon>Bacteroidota</taxon>
        <taxon>Chitinophagia</taxon>
        <taxon>Chitinophagales</taxon>
        <taxon>Chitinophagaceae</taxon>
        <taxon>Chitinophaga</taxon>
    </lineage>
</organism>
<dbReference type="InterPro" id="IPR026341">
    <property type="entry name" value="T9SS_type_B"/>
</dbReference>
<proteinExistence type="predicted"/>
<dbReference type="Proteomes" id="UP000461730">
    <property type="component" value="Unassembled WGS sequence"/>
</dbReference>
<keyword evidence="3" id="KW-1185">Reference proteome</keyword>
<evidence type="ECO:0000313" key="3">
    <source>
        <dbReference type="Proteomes" id="UP000461730"/>
    </source>
</evidence>
<dbReference type="AlphaFoldDB" id="A0A7K1UBQ3"/>
<dbReference type="InterPro" id="IPR025667">
    <property type="entry name" value="SprB_repeat"/>
</dbReference>
<protein>
    <submittedName>
        <fullName evidence="2">T9SS type B sorting domain-containing protein</fullName>
    </submittedName>
</protein>
<sequence>MTRQELFVPIRKRGKPCYNVIYCIIFKCILLLMAMLFFSIHPFSTYAQHITLRNASLEGIGGANVAPEGWTIAANTPDIQPGAYNVFRKASSGKTFVALQAGPKFREGIEQRLDAPLVAGRAYAMSFDLGFSRIYGHEHCYANLIIFGGNAPGDTAELLWTSGAFTDTAWNTHSIVFTPSATYTYISVYSNEVEPCPNQKYGIVTYLDNLSMIRQILKTELTALPSCKSAPTGSVAVKVGGGKGPYSYLWTPGYYRTPQVSKLRAGSYEVQITSADGVMAKGKVTVEESDLASTTAVTVSDCFGDNKNSIELNITGGIPPYSFSINGEAKYGHKFNDLTPGNYEFVVTDQQVCADTFNVVIKEPDPVVIKEVKAEPCSCSEAEDGRISWVVEGGTPPYKYQVNNDMWQVENTVSRLKHGTYHYEVEDAHGCREYGTTVVESPWKNCVVVMPSAFSPNGDGNNDLFRPKVYDDIKQYQLKVYNRWGGLVYQTSDPKAGWDGSANGQPQMSQTFIYVCNFRDRKDELQEFRGSVILLR</sequence>
<keyword evidence="1" id="KW-0812">Transmembrane</keyword>
<dbReference type="EMBL" id="WRXN01000015">
    <property type="protein sequence ID" value="MVT11708.1"/>
    <property type="molecule type" value="Genomic_DNA"/>
</dbReference>
<comment type="caution">
    <text evidence="2">The sequence shown here is derived from an EMBL/GenBank/DDBJ whole genome shotgun (WGS) entry which is preliminary data.</text>
</comment>
<dbReference type="NCBIfam" id="TIGR04131">
    <property type="entry name" value="Bac_Flav_CTERM"/>
    <property type="match status" value="1"/>
</dbReference>